<dbReference type="Proteomes" id="UP000054279">
    <property type="component" value="Unassembled WGS sequence"/>
</dbReference>
<name>A0A0C9UL91_SPHS4</name>
<proteinExistence type="predicted"/>
<sequence length="54" mass="6559">MTGWDPRRNYYACELEPPRQTGPTFWRKLHGDVLYDEHPKEGRKEHEVKAIQEY</sequence>
<gene>
    <name evidence="1" type="ORF">M422DRAFT_273002</name>
</gene>
<dbReference type="AlphaFoldDB" id="A0A0C9UL91"/>
<accession>A0A0C9UL91</accession>
<evidence type="ECO:0000313" key="2">
    <source>
        <dbReference type="Proteomes" id="UP000054279"/>
    </source>
</evidence>
<reference evidence="1 2" key="1">
    <citation type="submission" date="2014-06" db="EMBL/GenBank/DDBJ databases">
        <title>Evolutionary Origins and Diversification of the Mycorrhizal Mutualists.</title>
        <authorList>
            <consortium name="DOE Joint Genome Institute"/>
            <consortium name="Mycorrhizal Genomics Consortium"/>
            <person name="Kohler A."/>
            <person name="Kuo A."/>
            <person name="Nagy L.G."/>
            <person name="Floudas D."/>
            <person name="Copeland A."/>
            <person name="Barry K.W."/>
            <person name="Cichocki N."/>
            <person name="Veneault-Fourrey C."/>
            <person name="LaButti K."/>
            <person name="Lindquist E.A."/>
            <person name="Lipzen A."/>
            <person name="Lundell T."/>
            <person name="Morin E."/>
            <person name="Murat C."/>
            <person name="Riley R."/>
            <person name="Ohm R."/>
            <person name="Sun H."/>
            <person name="Tunlid A."/>
            <person name="Henrissat B."/>
            <person name="Grigoriev I.V."/>
            <person name="Hibbett D.S."/>
            <person name="Martin F."/>
        </authorList>
    </citation>
    <scope>NUCLEOTIDE SEQUENCE [LARGE SCALE GENOMIC DNA]</scope>
    <source>
        <strain evidence="1 2">SS14</strain>
    </source>
</reference>
<organism evidence="1 2">
    <name type="scientific">Sphaerobolus stellatus (strain SS14)</name>
    <dbReference type="NCBI Taxonomy" id="990650"/>
    <lineage>
        <taxon>Eukaryota</taxon>
        <taxon>Fungi</taxon>
        <taxon>Dikarya</taxon>
        <taxon>Basidiomycota</taxon>
        <taxon>Agaricomycotina</taxon>
        <taxon>Agaricomycetes</taxon>
        <taxon>Phallomycetidae</taxon>
        <taxon>Geastrales</taxon>
        <taxon>Sphaerobolaceae</taxon>
        <taxon>Sphaerobolus</taxon>
    </lineage>
</organism>
<evidence type="ECO:0000313" key="1">
    <source>
        <dbReference type="EMBL" id="KIJ25990.1"/>
    </source>
</evidence>
<dbReference type="HOGENOM" id="CLU_3051933_0_0_1"/>
<protein>
    <submittedName>
        <fullName evidence="1">Uncharacterized protein</fullName>
    </submittedName>
</protein>
<dbReference type="EMBL" id="KN837389">
    <property type="protein sequence ID" value="KIJ25990.1"/>
    <property type="molecule type" value="Genomic_DNA"/>
</dbReference>
<keyword evidence="2" id="KW-1185">Reference proteome</keyword>